<evidence type="ECO:0000313" key="1">
    <source>
        <dbReference type="EMBL" id="AII15854.1"/>
    </source>
</evidence>
<sequence>MNSCKKIKSFVIKLDDDSDDDTFTASESEDDILMIDNDDTDLFSDHELDMNNDEDKSKNEIVGSNEEELRKVDCIIKDAEFYIQNDNYKLHDVCKLIKSDINCIRSKEIFNDEYSRTIKKSITLEHSVIKIPYYLDRVAFSQIMWIPFNSNSNMNNKLKNVQLDFLARSNPAKWIYKEVDESISSRKSEWLKTYNDAVKNLPCTLLGQDSGHKNTHFIVMEFNYLLDGGLSKGLCGLCVCVCRLNEENVVEIVDIANLKISCNASNRCYGDVFETLKKYAYVPIFIYIPQAQHYMYSSYLYPWSVFMSHYVPRFYNLITKIKMSNDRLKFVEAHCLDKDIHYDKSCAICNCLKLVYKIANNQFECRRLSEAIDNSLKSNLDVCRYPVSTVCNGKYFYSHGSSTSSMFYKYCMCTNE</sequence>
<dbReference type="GeneID" id="20098372"/>
<dbReference type="RefSeq" id="YP_009051904.1">
    <property type="nucleotide sequence ID" value="NC_024692.1"/>
</dbReference>
<dbReference type="Proteomes" id="UP000203413">
    <property type="component" value="Segment"/>
</dbReference>
<name>A0A076FER0_9VIRU</name>
<keyword evidence="2" id="KW-1185">Reference proteome</keyword>
<gene>
    <name evidence="1" type="ORF">PmNV_066</name>
</gene>
<proteinExistence type="predicted"/>
<evidence type="ECO:0000313" key="2">
    <source>
        <dbReference type="Proteomes" id="UP000203413"/>
    </source>
</evidence>
<organism evidence="1 2">
    <name type="scientific">Penaeus monodon nudivirus</name>
    <dbReference type="NCBI Taxonomy" id="1529056"/>
    <lineage>
        <taxon>Viruses</taxon>
        <taxon>Viruses incertae sedis</taxon>
        <taxon>Naldaviricetes</taxon>
        <taxon>Lefavirales</taxon>
        <taxon>Nudiviridae</taxon>
        <taxon>Gammanudivirus</taxon>
        <taxon>Gammanudivirus pemonodonis</taxon>
    </lineage>
</organism>
<dbReference type="KEGG" id="vg:20098372"/>
<dbReference type="EMBL" id="KJ184318">
    <property type="protein sequence ID" value="AII15854.1"/>
    <property type="molecule type" value="Genomic_DNA"/>
</dbReference>
<accession>A0A076FER0</accession>
<protein>
    <submittedName>
        <fullName evidence="1">Uncharacterized protein</fullName>
    </submittedName>
</protein>
<reference evidence="1 2" key="1">
    <citation type="journal article" date="2014" name="BMC Genomics">
        <title>The genome and occlusion bodies of marine Penaeus monodon nudivirus (PmNV, also known as MBV and PemoNPV) suggest that it should be assigned to a new nudivirus genus that is distinct from the terrestrial nudiviruses.</title>
        <authorList>
            <person name="Yang Y.T."/>
            <person name="Lee D.Y."/>
            <person name="Wang Y."/>
            <person name="Hu J.M."/>
            <person name="Li W.H."/>
            <person name="Leu J.H."/>
            <person name="Chang G.D."/>
            <person name="Ke H.M."/>
            <person name="Kang S.T."/>
            <person name="Lin S.S."/>
            <person name="Kou G.H."/>
            <person name="Lo C.F."/>
        </authorList>
    </citation>
    <scope>NUCLEOTIDE SEQUENCE [LARGE SCALE GENOMIC DNA]</scope>
    <source>
        <strain evidence="1">Indonesia</strain>
    </source>
</reference>